<keyword evidence="6 13" id="KW-0228">DNA excision</keyword>
<feature type="region of interest" description="Disordered" evidence="15">
    <location>
        <begin position="653"/>
        <end position="687"/>
    </location>
</feature>
<dbReference type="PANTHER" id="PTHR24029:SF0">
    <property type="entry name" value="UVRABC SYSTEM PROTEIN B"/>
    <property type="match status" value="1"/>
</dbReference>
<feature type="domain" description="Helicase ATP-binding" evidence="17">
    <location>
        <begin position="63"/>
        <end position="222"/>
    </location>
</feature>
<evidence type="ECO:0000259" key="17">
    <source>
        <dbReference type="PROSITE" id="PS51192"/>
    </source>
</evidence>
<evidence type="ECO:0000256" key="14">
    <source>
        <dbReference type="RuleBase" id="RU003587"/>
    </source>
</evidence>
<feature type="short sequence motif" description="Beta-hairpin" evidence="13">
    <location>
        <begin position="129"/>
        <end position="152"/>
    </location>
</feature>
<dbReference type="SMART" id="SM00490">
    <property type="entry name" value="HELICc"/>
    <property type="match status" value="1"/>
</dbReference>
<dbReference type="InterPro" id="IPR036876">
    <property type="entry name" value="UVR_dom_sf"/>
</dbReference>
<dbReference type="NCBIfam" id="NF003673">
    <property type="entry name" value="PRK05298.1"/>
    <property type="match status" value="1"/>
</dbReference>
<keyword evidence="20" id="KW-1185">Reference proteome</keyword>
<evidence type="ECO:0000256" key="3">
    <source>
        <dbReference type="ARBA" id="ARBA00022490"/>
    </source>
</evidence>
<evidence type="ECO:0000259" key="16">
    <source>
        <dbReference type="PROSITE" id="PS50151"/>
    </source>
</evidence>
<keyword evidence="3 13" id="KW-0963">Cytoplasm</keyword>
<name>A0ABX5LRC9_9BACT</name>
<dbReference type="Pfam" id="PF04851">
    <property type="entry name" value="ResIII"/>
    <property type="match status" value="1"/>
</dbReference>
<dbReference type="Pfam" id="PF02151">
    <property type="entry name" value="UVR"/>
    <property type="match status" value="1"/>
</dbReference>
<keyword evidence="4 13" id="KW-0547">Nucleotide-binding</keyword>
<dbReference type="SMART" id="SM00487">
    <property type="entry name" value="DEXDc"/>
    <property type="match status" value="1"/>
</dbReference>
<dbReference type="SUPFAM" id="SSF52540">
    <property type="entry name" value="P-loop containing nucleoside triphosphate hydrolases"/>
    <property type="match status" value="2"/>
</dbReference>
<evidence type="ECO:0000256" key="8">
    <source>
        <dbReference type="ARBA" id="ARBA00022881"/>
    </source>
</evidence>
<evidence type="ECO:0000256" key="2">
    <source>
        <dbReference type="ARBA" id="ARBA00008533"/>
    </source>
</evidence>
<dbReference type="Proteomes" id="UP000245523">
    <property type="component" value="Unassembled WGS sequence"/>
</dbReference>
<dbReference type="Gene3D" id="4.10.860.10">
    <property type="entry name" value="UVR domain"/>
    <property type="match status" value="1"/>
</dbReference>
<evidence type="ECO:0000256" key="1">
    <source>
        <dbReference type="ARBA" id="ARBA00004496"/>
    </source>
</evidence>
<dbReference type="PROSITE" id="PS51194">
    <property type="entry name" value="HELICASE_CTER"/>
    <property type="match status" value="1"/>
</dbReference>
<comment type="similarity">
    <text evidence="2 13 14">Belongs to the UvrB family.</text>
</comment>
<reference evidence="19 20" key="1">
    <citation type="submission" date="2018-05" db="EMBL/GenBank/DDBJ databases">
        <title>Animal gut microbial communities from fecal samples from Wisconsin, USA.</title>
        <authorList>
            <person name="Neumann A."/>
        </authorList>
    </citation>
    <scope>NUCLEOTIDE SEQUENCE [LARGE SCALE GENOMIC DNA]</scope>
    <source>
        <strain evidence="19 20">UWS4</strain>
    </source>
</reference>
<feature type="domain" description="UVR" evidence="16">
    <location>
        <begin position="684"/>
        <end position="718"/>
    </location>
</feature>
<evidence type="ECO:0000259" key="18">
    <source>
        <dbReference type="PROSITE" id="PS51194"/>
    </source>
</evidence>
<feature type="compositionally biased region" description="Basic residues" evidence="15">
    <location>
        <begin position="660"/>
        <end position="669"/>
    </location>
</feature>
<comment type="function">
    <text evidence="13">The UvrABC repair system catalyzes the recognition and processing of DNA lesions. A damage recognition complex composed of 2 UvrA and 2 UvrB subunits scans DNA for abnormalities. Upon binding of the UvrA(2)B(2) complex to a putative damaged site, the DNA wraps around one UvrB monomer. DNA wrap is dependent on ATP binding by UvrB and probably causes local melting of the DNA helix, facilitating insertion of UvrB beta-hairpin between the DNA strands. Then UvrB probes one DNA strand for the presence of a lesion. If a lesion is found the UvrA subunits dissociate and the UvrB-DNA preincision complex is formed. This complex is subsequently bound by UvrC and the second UvrB is released. If no lesion is found, the DNA wraps around the other UvrB subunit that will check the other stand for damage.</text>
</comment>
<dbReference type="SUPFAM" id="SSF46600">
    <property type="entry name" value="C-terminal UvrC-binding domain of UvrB"/>
    <property type="match status" value="1"/>
</dbReference>
<evidence type="ECO:0000256" key="10">
    <source>
        <dbReference type="ARBA" id="ARBA00023236"/>
    </source>
</evidence>
<evidence type="ECO:0000256" key="7">
    <source>
        <dbReference type="ARBA" id="ARBA00022840"/>
    </source>
</evidence>
<feature type="binding site" evidence="13">
    <location>
        <begin position="76"/>
        <end position="83"/>
    </location>
    <ligand>
        <name>ATP</name>
        <dbReference type="ChEBI" id="CHEBI:30616"/>
    </ligand>
</feature>
<dbReference type="PROSITE" id="PS51192">
    <property type="entry name" value="HELICASE_ATP_BIND_1"/>
    <property type="match status" value="1"/>
</dbReference>
<dbReference type="InterPro" id="IPR001650">
    <property type="entry name" value="Helicase_C-like"/>
</dbReference>
<comment type="subunit">
    <text evidence="11 13 14">Forms a heterotetramer with UvrA during the search for lesions. Interacts with UvrC in an incision complex.</text>
</comment>
<dbReference type="PROSITE" id="PS50151">
    <property type="entry name" value="UVR"/>
    <property type="match status" value="1"/>
</dbReference>
<protein>
    <recommendedName>
        <fullName evidence="12 13">UvrABC system protein B</fullName>
        <shortName evidence="13">Protein UvrB</shortName>
    </recommendedName>
    <alternativeName>
        <fullName evidence="13">Excinuclease ABC subunit B</fullName>
    </alternativeName>
</protein>
<dbReference type="CDD" id="cd18790">
    <property type="entry name" value="SF2_C_UvrB"/>
    <property type="match status" value="1"/>
</dbReference>
<dbReference type="Pfam" id="PF00271">
    <property type="entry name" value="Helicase_C"/>
    <property type="match status" value="1"/>
</dbReference>
<evidence type="ECO:0000256" key="4">
    <source>
        <dbReference type="ARBA" id="ARBA00022741"/>
    </source>
</evidence>
<dbReference type="InterPro" id="IPR041471">
    <property type="entry name" value="UvrB_inter"/>
</dbReference>
<evidence type="ECO:0000256" key="12">
    <source>
        <dbReference type="ARBA" id="ARBA00029504"/>
    </source>
</evidence>
<dbReference type="HAMAP" id="MF_00204">
    <property type="entry name" value="UvrB"/>
    <property type="match status" value="1"/>
</dbReference>
<dbReference type="InterPro" id="IPR001943">
    <property type="entry name" value="UVR_dom"/>
</dbReference>
<dbReference type="InterPro" id="IPR027417">
    <property type="entry name" value="P-loop_NTPase"/>
</dbReference>
<dbReference type="CDD" id="cd17916">
    <property type="entry name" value="DEXHc_UvrB"/>
    <property type="match status" value="1"/>
</dbReference>
<keyword evidence="10 13" id="KW-0742">SOS response</keyword>
<dbReference type="PANTHER" id="PTHR24029">
    <property type="entry name" value="UVRABC SYSTEM PROTEIN B"/>
    <property type="match status" value="1"/>
</dbReference>
<dbReference type="InterPro" id="IPR014001">
    <property type="entry name" value="Helicase_ATP-bd"/>
</dbReference>
<evidence type="ECO:0000256" key="9">
    <source>
        <dbReference type="ARBA" id="ARBA00023204"/>
    </source>
</evidence>
<feature type="region of interest" description="Disordered" evidence="15">
    <location>
        <begin position="1"/>
        <end position="25"/>
    </location>
</feature>
<evidence type="ECO:0000256" key="13">
    <source>
        <dbReference type="HAMAP-Rule" id="MF_00204"/>
    </source>
</evidence>
<proteinExistence type="inferred from homology"/>
<organism evidence="19 20">
    <name type="scientific">Hallerella porci</name>
    <dbReference type="NCBI Taxonomy" id="1945871"/>
    <lineage>
        <taxon>Bacteria</taxon>
        <taxon>Pseudomonadati</taxon>
        <taxon>Fibrobacterota</taxon>
        <taxon>Fibrobacteria</taxon>
        <taxon>Fibrobacterales</taxon>
        <taxon>Fibrobacteraceae</taxon>
        <taxon>Hallerella</taxon>
    </lineage>
</organism>
<comment type="subcellular location">
    <subcellularLocation>
        <location evidence="1 13 14">Cytoplasm</location>
    </subcellularLocation>
</comment>
<comment type="domain">
    <text evidence="13">The beta-hairpin motif is involved in DNA binding.</text>
</comment>
<keyword evidence="9 13" id="KW-0234">DNA repair</keyword>
<evidence type="ECO:0000256" key="11">
    <source>
        <dbReference type="ARBA" id="ARBA00026033"/>
    </source>
</evidence>
<dbReference type="NCBIfam" id="TIGR00631">
    <property type="entry name" value="uvrb"/>
    <property type="match status" value="1"/>
</dbReference>
<feature type="compositionally biased region" description="Acidic residues" evidence="15">
    <location>
        <begin position="677"/>
        <end position="687"/>
    </location>
</feature>
<dbReference type="InterPro" id="IPR004807">
    <property type="entry name" value="UvrB"/>
</dbReference>
<keyword evidence="7 13" id="KW-0067">ATP-binding</keyword>
<evidence type="ECO:0000313" key="19">
    <source>
        <dbReference type="EMBL" id="PWL03493.1"/>
    </source>
</evidence>
<comment type="caution">
    <text evidence="19">The sequence shown here is derived from an EMBL/GenBank/DDBJ whole genome shotgun (WGS) entry which is preliminary data.</text>
</comment>
<dbReference type="EMBL" id="QGHD01000005">
    <property type="protein sequence ID" value="PWL03493.1"/>
    <property type="molecule type" value="Genomic_DNA"/>
</dbReference>
<dbReference type="Pfam" id="PF12344">
    <property type="entry name" value="UvrB"/>
    <property type="match status" value="1"/>
</dbReference>
<dbReference type="InterPro" id="IPR006935">
    <property type="entry name" value="Helicase/UvrB_N"/>
</dbReference>
<dbReference type="Gene3D" id="3.40.50.300">
    <property type="entry name" value="P-loop containing nucleotide triphosphate hydrolases"/>
    <property type="match status" value="3"/>
</dbReference>
<evidence type="ECO:0000256" key="5">
    <source>
        <dbReference type="ARBA" id="ARBA00022763"/>
    </source>
</evidence>
<accession>A0ABX5LRC9</accession>
<dbReference type="InterPro" id="IPR024759">
    <property type="entry name" value="UvrB_YAD/RRR_dom"/>
</dbReference>
<evidence type="ECO:0000313" key="20">
    <source>
        <dbReference type="Proteomes" id="UP000245523"/>
    </source>
</evidence>
<dbReference type="Pfam" id="PF17757">
    <property type="entry name" value="UvrB_inter"/>
    <property type="match status" value="1"/>
</dbReference>
<gene>
    <name evidence="13" type="primary">uvrB</name>
    <name evidence="19" type="ORF">B0H50_10535</name>
</gene>
<feature type="domain" description="Helicase C-terminal" evidence="18">
    <location>
        <begin position="482"/>
        <end position="644"/>
    </location>
</feature>
<evidence type="ECO:0000256" key="15">
    <source>
        <dbReference type="SAM" id="MobiDB-lite"/>
    </source>
</evidence>
<dbReference type="RefSeq" id="WP_109587278.1">
    <property type="nucleotide sequence ID" value="NZ_JAXEIU010000049.1"/>
</dbReference>
<keyword evidence="8 13" id="KW-0267">Excision nuclease</keyword>
<sequence length="718" mass="81499">MARARKSIRPDPYQKPFIKKLSPEQSKPGILPQFLEPTRANFDLHSAYAAAGDQPAAIRALSENFEHGERFQCLLGVTGSGKTFTMANVIKNVGKPTLVLTHNKTLAAQLYQEFKTFFPNNAVEYFVSYYDYYQPEAYIVHTDTYIEKDASINDEIDKLRLRATSNLLTRRDTIIVASVSCIYGLGSPREYFDLMVRLKVGETMERDVILMQLVHIQYQRNDFALERGSFRVRGDVIEIYPSYDDVGIRIELFGDEIDRICRFDLVTGEVKEELKDVRIAPAKHFVTREDSREKIAQNIQLELNDRLEELTKEEAAFRKSGNTSEADARVLARARLESRTHYDMEMIRATGICSGIENYSRIVEERMPGTRPFTLLDYFGDDWLLMIDESHVSVPQIGGMSEGDKARKTNLVQYGFRLPCALDNRPMNFQEFEVAYPQQVLFVSATPGEYELEKTGGAIVEQINRPTGLLDPQIEMYPVKGQMDVLLKRISEVTAKNERVLVTTLTKKMAQDLTDFLISVGIKARYLHSDIKTLERHKLLQGLRKGDFDVLVGINLLREGLDLPEVSLVAILDADKEGFLRNYRSLIQTMGRASRNVHGTVILFADVMTDSLDKALAETHRRRALQEEFNAEHGIVPKSVSRKLDDDLEVADPLGDIMNKGKKPKRGKKPTQNLPPEADDPDMDASVEELEAKMKAAAARLDFEEAARLRDIILSRKS</sequence>
<keyword evidence="5 13" id="KW-0227">DNA damage</keyword>
<evidence type="ECO:0000256" key="6">
    <source>
        <dbReference type="ARBA" id="ARBA00022769"/>
    </source>
</evidence>